<dbReference type="PANTHER" id="PTHR24286">
    <property type="entry name" value="CYTOCHROME P450 26"/>
    <property type="match status" value="1"/>
</dbReference>
<accession>A0A1I3CQI1</accession>
<gene>
    <name evidence="9" type="ORF">SAMN04489868_12125</name>
</gene>
<evidence type="ECO:0000256" key="2">
    <source>
        <dbReference type="ARBA" id="ARBA00010617"/>
    </source>
</evidence>
<organism evidence="9 10">
    <name type="scientific">Pisciglobus halotolerans</name>
    <dbReference type="NCBI Taxonomy" id="745365"/>
    <lineage>
        <taxon>Bacteria</taxon>
        <taxon>Bacillati</taxon>
        <taxon>Bacillota</taxon>
        <taxon>Bacilli</taxon>
        <taxon>Lactobacillales</taxon>
        <taxon>Carnobacteriaceae</taxon>
    </lineage>
</organism>
<dbReference type="OrthoDB" id="9764248at2"/>
<dbReference type="CDD" id="cd11067">
    <property type="entry name" value="CYP152"/>
    <property type="match status" value="1"/>
</dbReference>
<name>A0A1I3CQI1_9LACT</name>
<evidence type="ECO:0000256" key="7">
    <source>
        <dbReference type="ARBA" id="ARBA00023033"/>
    </source>
</evidence>
<dbReference type="AlphaFoldDB" id="A0A1I3CQI1"/>
<dbReference type="PRINTS" id="PR00463">
    <property type="entry name" value="EP450I"/>
</dbReference>
<evidence type="ECO:0000313" key="9">
    <source>
        <dbReference type="EMBL" id="SFH76785.1"/>
    </source>
</evidence>
<keyword evidence="7" id="KW-0503">Monooxygenase</keyword>
<dbReference type="Pfam" id="PF00067">
    <property type="entry name" value="p450"/>
    <property type="match status" value="1"/>
</dbReference>
<evidence type="ECO:0000256" key="1">
    <source>
        <dbReference type="ARBA" id="ARBA00001971"/>
    </source>
</evidence>
<dbReference type="InterPro" id="IPR002401">
    <property type="entry name" value="Cyt_P450_E_grp-I"/>
</dbReference>
<evidence type="ECO:0000313" key="10">
    <source>
        <dbReference type="Proteomes" id="UP000198668"/>
    </source>
</evidence>
<keyword evidence="6 8" id="KW-0408">Iron</keyword>
<dbReference type="GO" id="GO:0005506">
    <property type="term" value="F:iron ion binding"/>
    <property type="evidence" value="ECO:0007669"/>
    <property type="project" value="InterPro"/>
</dbReference>
<dbReference type="GO" id="GO:0004497">
    <property type="term" value="F:monooxygenase activity"/>
    <property type="evidence" value="ECO:0007669"/>
    <property type="project" value="UniProtKB-KW"/>
</dbReference>
<dbReference type="GO" id="GO:0016705">
    <property type="term" value="F:oxidoreductase activity, acting on paired donors, with incorporation or reduction of molecular oxygen"/>
    <property type="evidence" value="ECO:0007669"/>
    <property type="project" value="InterPro"/>
</dbReference>
<keyword evidence="10" id="KW-1185">Reference proteome</keyword>
<keyword evidence="3 8" id="KW-0349">Heme</keyword>
<dbReference type="GO" id="GO:0016125">
    <property type="term" value="P:sterol metabolic process"/>
    <property type="evidence" value="ECO:0007669"/>
    <property type="project" value="TreeGrafter"/>
</dbReference>
<evidence type="ECO:0000256" key="5">
    <source>
        <dbReference type="ARBA" id="ARBA00023002"/>
    </source>
</evidence>
<protein>
    <submittedName>
        <fullName evidence="9">Fatty-acid peroxygenase</fullName>
    </submittedName>
</protein>
<keyword evidence="4 8" id="KW-0479">Metal-binding</keyword>
<dbReference type="RefSeq" id="WP_092092676.1">
    <property type="nucleotide sequence ID" value="NZ_FOQE01000021.1"/>
</dbReference>
<dbReference type="InterPro" id="IPR001128">
    <property type="entry name" value="Cyt_P450"/>
</dbReference>
<comment type="similarity">
    <text evidence="2">Belongs to the cytochrome P450 family.</text>
</comment>
<evidence type="ECO:0000256" key="3">
    <source>
        <dbReference type="ARBA" id="ARBA00022617"/>
    </source>
</evidence>
<proteinExistence type="inferred from homology"/>
<reference evidence="9 10" key="1">
    <citation type="submission" date="2016-10" db="EMBL/GenBank/DDBJ databases">
        <authorList>
            <person name="de Groot N.N."/>
        </authorList>
    </citation>
    <scope>NUCLEOTIDE SEQUENCE [LARGE SCALE GENOMIC DNA]</scope>
    <source>
        <strain evidence="9 10">DSM 27630</strain>
    </source>
</reference>
<dbReference type="GO" id="GO:0020037">
    <property type="term" value="F:heme binding"/>
    <property type="evidence" value="ECO:0007669"/>
    <property type="project" value="InterPro"/>
</dbReference>
<comment type="cofactor">
    <cofactor evidence="1 8">
        <name>heme</name>
        <dbReference type="ChEBI" id="CHEBI:30413"/>
    </cofactor>
</comment>
<dbReference type="Proteomes" id="UP000198668">
    <property type="component" value="Unassembled WGS sequence"/>
</dbReference>
<dbReference type="PANTHER" id="PTHR24286:SF24">
    <property type="entry name" value="LANOSTEROL 14-ALPHA DEMETHYLASE"/>
    <property type="match status" value="1"/>
</dbReference>
<dbReference type="Gene3D" id="1.10.630.10">
    <property type="entry name" value="Cytochrome P450"/>
    <property type="match status" value="1"/>
</dbReference>
<evidence type="ECO:0000256" key="6">
    <source>
        <dbReference type="ARBA" id="ARBA00023004"/>
    </source>
</evidence>
<dbReference type="SUPFAM" id="SSF48264">
    <property type="entry name" value="Cytochrome P450"/>
    <property type="match status" value="1"/>
</dbReference>
<sequence>MSEKEKMQGMPYESGIDHTIDILKEGYTYISDRQKMLNEEVFKTTILGQEAYALVGKEASELFYDTSKFRRSDAMPKRILKSLQGQGGVQTLDGKEHEHRKKAFMSLMGKEDLDRLGKTYIKQIRAAITKWTKQKETVVYEEAQELMVRTACEWAGVPLKEKEVEKRTKEIMHMIVDAASVGISHWKGTHSRNVVEDWVREMVEDVRAGKMNPPENTALYVFSWHRDLNGELLDPQIATVEVLNIVRPMAAISVYIQFLALSVIQYPEEAAKLSTDDQKGLRRFVQEVRRFYPFFPAAAAKTTKDFEWHGYEFKKDTLTLLDLYGTNHDASIWENPDTFDPDRFKDWDGSPFSFIPQGGGDFIANHRCAGEWVTILILTITLDYFANKITYTVPNQDLLFSLSDIPSLTKSGVRLENVQWKTAE</sequence>
<dbReference type="EMBL" id="FOQE01000021">
    <property type="protein sequence ID" value="SFH76785.1"/>
    <property type="molecule type" value="Genomic_DNA"/>
</dbReference>
<evidence type="ECO:0000256" key="4">
    <source>
        <dbReference type="ARBA" id="ARBA00022723"/>
    </source>
</evidence>
<keyword evidence="5" id="KW-0560">Oxidoreductase</keyword>
<feature type="binding site" description="axial binding residue" evidence="8">
    <location>
        <position position="368"/>
    </location>
    <ligand>
        <name>heme</name>
        <dbReference type="ChEBI" id="CHEBI:30413"/>
    </ligand>
    <ligandPart>
        <name>Fe</name>
        <dbReference type="ChEBI" id="CHEBI:18248"/>
    </ligandPart>
</feature>
<evidence type="ECO:0000256" key="8">
    <source>
        <dbReference type="PIRSR" id="PIRSR602401-1"/>
    </source>
</evidence>
<dbReference type="InterPro" id="IPR036396">
    <property type="entry name" value="Cyt_P450_sf"/>
</dbReference>